<name>A0AA86S7U7_9FABA</name>
<organism evidence="1 2">
    <name type="scientific">Sphenostylis stenocarpa</name>
    <dbReference type="NCBI Taxonomy" id="92480"/>
    <lineage>
        <taxon>Eukaryota</taxon>
        <taxon>Viridiplantae</taxon>
        <taxon>Streptophyta</taxon>
        <taxon>Embryophyta</taxon>
        <taxon>Tracheophyta</taxon>
        <taxon>Spermatophyta</taxon>
        <taxon>Magnoliopsida</taxon>
        <taxon>eudicotyledons</taxon>
        <taxon>Gunneridae</taxon>
        <taxon>Pentapetalae</taxon>
        <taxon>rosids</taxon>
        <taxon>fabids</taxon>
        <taxon>Fabales</taxon>
        <taxon>Fabaceae</taxon>
        <taxon>Papilionoideae</taxon>
        <taxon>50 kb inversion clade</taxon>
        <taxon>NPAAA clade</taxon>
        <taxon>indigoferoid/millettioid clade</taxon>
        <taxon>Phaseoleae</taxon>
        <taxon>Sphenostylis</taxon>
    </lineage>
</organism>
<evidence type="ECO:0000313" key="2">
    <source>
        <dbReference type="Proteomes" id="UP001189624"/>
    </source>
</evidence>
<keyword evidence="2" id="KW-1185">Reference proteome</keyword>
<evidence type="ECO:0000313" key="1">
    <source>
        <dbReference type="EMBL" id="CAJ1944508.1"/>
    </source>
</evidence>
<sequence length="62" mass="7176">MDVAVYIVTESQKKMLAMFVVGSDFKSQFKEADQDDKLFSEFQDLHCNKLPSFSMTKGFCRK</sequence>
<dbReference type="EMBL" id="OY731400">
    <property type="protein sequence ID" value="CAJ1944508.1"/>
    <property type="molecule type" value="Genomic_DNA"/>
</dbReference>
<proteinExistence type="predicted"/>
<dbReference type="Gramene" id="rna-AYBTSS11_LOCUS11948">
    <property type="protein sequence ID" value="CAJ1944508.1"/>
    <property type="gene ID" value="gene-AYBTSS11_LOCUS11948"/>
</dbReference>
<gene>
    <name evidence="1" type="ORF">AYBTSS11_LOCUS11948</name>
</gene>
<dbReference type="Proteomes" id="UP001189624">
    <property type="component" value="Chromosome 3"/>
</dbReference>
<accession>A0AA86S7U7</accession>
<dbReference type="AlphaFoldDB" id="A0AA86S7U7"/>
<protein>
    <submittedName>
        <fullName evidence="1">Uncharacterized protein</fullName>
    </submittedName>
</protein>
<reference evidence="1" key="1">
    <citation type="submission" date="2023-10" db="EMBL/GenBank/DDBJ databases">
        <authorList>
            <person name="Domelevo Entfellner J.-B."/>
        </authorList>
    </citation>
    <scope>NUCLEOTIDE SEQUENCE</scope>
</reference>